<protein>
    <submittedName>
        <fullName evidence="2">Phage holin family protein</fullName>
    </submittedName>
</protein>
<keyword evidence="1" id="KW-0472">Membrane</keyword>
<feature type="transmembrane region" description="Helical" evidence="1">
    <location>
        <begin position="92"/>
        <end position="116"/>
    </location>
</feature>
<dbReference type="Gene3D" id="3.40.720.10">
    <property type="entry name" value="Alkaline Phosphatase, subunit A"/>
    <property type="match status" value="1"/>
</dbReference>
<keyword evidence="1" id="KW-0812">Transmembrane</keyword>
<keyword evidence="1" id="KW-1133">Transmembrane helix</keyword>
<gene>
    <name evidence="2" type="ORF">GCM10023340_24410</name>
</gene>
<evidence type="ECO:0000256" key="1">
    <source>
        <dbReference type="SAM" id="Phobius"/>
    </source>
</evidence>
<comment type="caution">
    <text evidence="2">The sequence shown here is derived from an EMBL/GenBank/DDBJ whole genome shotgun (WGS) entry which is preliminary data.</text>
</comment>
<organism evidence="2 3">
    <name type="scientific">Nocardioides marinquilinus</name>
    <dbReference type="NCBI Taxonomy" id="1210400"/>
    <lineage>
        <taxon>Bacteria</taxon>
        <taxon>Bacillati</taxon>
        <taxon>Actinomycetota</taxon>
        <taxon>Actinomycetes</taxon>
        <taxon>Propionibacteriales</taxon>
        <taxon>Nocardioidaceae</taxon>
        <taxon>Nocardioides</taxon>
    </lineage>
</organism>
<feature type="transmembrane region" description="Helical" evidence="1">
    <location>
        <begin position="67"/>
        <end position="86"/>
    </location>
</feature>
<dbReference type="SUPFAM" id="SSF53649">
    <property type="entry name" value="Alkaline phosphatase-like"/>
    <property type="match status" value="1"/>
</dbReference>
<name>A0ABP9PNF4_9ACTN</name>
<keyword evidence="3" id="KW-1185">Reference proteome</keyword>
<dbReference type="Pfam" id="PF01663">
    <property type="entry name" value="Phosphodiest"/>
    <property type="match status" value="1"/>
</dbReference>
<dbReference type="Proteomes" id="UP001500221">
    <property type="component" value="Unassembled WGS sequence"/>
</dbReference>
<dbReference type="InterPro" id="IPR002591">
    <property type="entry name" value="Phosphodiest/P_Trfase"/>
</dbReference>
<sequence>MTGQGGKGGQGSLRRRLTLARRDLARTRLTWTWLRAVVRSLVVSFVALTVTLALVPGRQVPEGDVTSVVLLVLAVLLVGALLRPLLTRITVITGVFGLLLTGFLAQSVVLGVALALVPSIEPIDFPEIVLAAWLVAIVAAVLNWVVDASSEEVFLAQVLGRSVRTARRTEVSGPGLLVVQLDGVSEPLLRQAAAAGSMPYLTGLLRSGDYRLRTWHTGIPSTTPAGQAVLLHGEEAAVPGFRWYDKAAGRVVRASRPDDAAEVEAAFTDGRGLLAGGGTSVATIFSGDAGLRALTMSHARLPGSERGAAEYAASRSGFVRSIVLFVGEILTEWYQARRQRHRDVVPRVDRGGTFRLLRGLTTVVLKDLSVAIVADQLARGVPVVWVDFLDYDEVAHHAGPTRAESMHTLESLDRALRFLAELAEEVGRDYEIAVVSDHGQTQGATFRQLTGRSLAQAVRELVEPGEGGTGSVADDDEHRAPAETLAPANLLRAGGARGHGLVERSAATREPARPADVPQVQVLASGGLAHLYVCDRPGRLTRAEVEAALPALLPGLCALEHVGVVVTRRDDGALVVENGRGRRAVAPDGSVAPASAADGDDPLAVYGPGAAADLAALERKQHVGDVVLLARYDPRLDEVAAFEELVGSHGGIGGPQTLALFAHPEHWDVPEGRLGGTDVHRVLVERLVTLGLRDDEPVATEPAEVGR</sequence>
<evidence type="ECO:0000313" key="3">
    <source>
        <dbReference type="Proteomes" id="UP001500221"/>
    </source>
</evidence>
<proteinExistence type="predicted"/>
<dbReference type="RefSeq" id="WP_345458709.1">
    <property type="nucleotide sequence ID" value="NZ_BAABKG010000003.1"/>
</dbReference>
<evidence type="ECO:0000313" key="2">
    <source>
        <dbReference type="EMBL" id="GAA5149301.1"/>
    </source>
</evidence>
<accession>A0ABP9PNF4</accession>
<dbReference type="InterPro" id="IPR017850">
    <property type="entry name" value="Alkaline_phosphatase_core_sf"/>
</dbReference>
<reference evidence="3" key="1">
    <citation type="journal article" date="2019" name="Int. J. Syst. Evol. Microbiol.">
        <title>The Global Catalogue of Microorganisms (GCM) 10K type strain sequencing project: providing services to taxonomists for standard genome sequencing and annotation.</title>
        <authorList>
            <consortium name="The Broad Institute Genomics Platform"/>
            <consortium name="The Broad Institute Genome Sequencing Center for Infectious Disease"/>
            <person name="Wu L."/>
            <person name="Ma J."/>
        </authorList>
    </citation>
    <scope>NUCLEOTIDE SEQUENCE [LARGE SCALE GENOMIC DNA]</scope>
    <source>
        <strain evidence="3">JCM 18459</strain>
    </source>
</reference>
<dbReference type="EMBL" id="BAABKG010000003">
    <property type="protein sequence ID" value="GAA5149301.1"/>
    <property type="molecule type" value="Genomic_DNA"/>
</dbReference>
<feature type="transmembrane region" description="Helical" evidence="1">
    <location>
        <begin position="36"/>
        <end position="55"/>
    </location>
</feature>